<reference evidence="3" key="2">
    <citation type="submission" date="2015-01" db="EMBL/GenBank/DDBJ databases">
        <title>Evolutionary Origins and Diversification of the Mycorrhizal Mutualists.</title>
        <authorList>
            <consortium name="DOE Joint Genome Institute"/>
            <consortium name="Mycorrhizal Genomics Consortium"/>
            <person name="Kohler A."/>
            <person name="Kuo A."/>
            <person name="Nagy L.G."/>
            <person name="Floudas D."/>
            <person name="Copeland A."/>
            <person name="Barry K.W."/>
            <person name="Cichocki N."/>
            <person name="Veneault-Fourrey C."/>
            <person name="LaButti K."/>
            <person name="Lindquist E.A."/>
            <person name="Lipzen A."/>
            <person name="Lundell T."/>
            <person name="Morin E."/>
            <person name="Murat C."/>
            <person name="Riley R."/>
            <person name="Ohm R."/>
            <person name="Sun H."/>
            <person name="Tunlid A."/>
            <person name="Henrissat B."/>
            <person name="Grigoriev I.V."/>
            <person name="Hibbett D.S."/>
            <person name="Martin F."/>
        </authorList>
    </citation>
    <scope>NUCLEOTIDE SEQUENCE [LARGE SCALE GENOMIC DNA]</scope>
    <source>
        <strain evidence="3">ATCC 200175</strain>
    </source>
</reference>
<sequence length="108" mass="12095">MSCSQFRVRGFGFMPATLMLTTAWPYPALRKKCVILAVNFDTCTDHNVAVTWSQESVRDLGFIAATLMLTTTWPYPVLRTTCDVRDLGFIAAILMLTTTWLCLVLRGA</sequence>
<evidence type="ECO:0000256" key="1">
    <source>
        <dbReference type="SAM" id="Phobius"/>
    </source>
</evidence>
<dbReference type="HOGENOM" id="CLU_2197752_0_0_1"/>
<keyword evidence="1" id="KW-0472">Membrane</keyword>
<organism evidence="2 3">
    <name type="scientific">Paxillus involutus ATCC 200175</name>
    <dbReference type="NCBI Taxonomy" id="664439"/>
    <lineage>
        <taxon>Eukaryota</taxon>
        <taxon>Fungi</taxon>
        <taxon>Dikarya</taxon>
        <taxon>Basidiomycota</taxon>
        <taxon>Agaricomycotina</taxon>
        <taxon>Agaricomycetes</taxon>
        <taxon>Agaricomycetidae</taxon>
        <taxon>Boletales</taxon>
        <taxon>Paxilineae</taxon>
        <taxon>Paxillaceae</taxon>
        <taxon>Paxillus</taxon>
    </lineage>
</organism>
<keyword evidence="1" id="KW-1133">Transmembrane helix</keyword>
<proteinExistence type="predicted"/>
<dbReference type="AlphaFoldDB" id="A0A0C9SVX3"/>
<evidence type="ECO:0000313" key="2">
    <source>
        <dbReference type="EMBL" id="KIJ06875.1"/>
    </source>
</evidence>
<evidence type="ECO:0000313" key="3">
    <source>
        <dbReference type="Proteomes" id="UP000053647"/>
    </source>
</evidence>
<accession>A0A0C9SVX3</accession>
<gene>
    <name evidence="2" type="ORF">PAXINDRAFT_19920</name>
</gene>
<name>A0A0C9SVX3_PAXIN</name>
<dbReference type="Proteomes" id="UP000053647">
    <property type="component" value="Unassembled WGS sequence"/>
</dbReference>
<dbReference type="EMBL" id="KN820117">
    <property type="protein sequence ID" value="KIJ06875.1"/>
    <property type="molecule type" value="Genomic_DNA"/>
</dbReference>
<dbReference type="OrthoDB" id="10575448at2759"/>
<protein>
    <submittedName>
        <fullName evidence="2">Uncharacterized protein</fullName>
    </submittedName>
</protein>
<reference evidence="2 3" key="1">
    <citation type="submission" date="2014-06" db="EMBL/GenBank/DDBJ databases">
        <authorList>
            <consortium name="DOE Joint Genome Institute"/>
            <person name="Kuo A."/>
            <person name="Kohler A."/>
            <person name="Nagy L.G."/>
            <person name="Floudas D."/>
            <person name="Copeland A."/>
            <person name="Barry K.W."/>
            <person name="Cichocki N."/>
            <person name="Veneault-Fourrey C."/>
            <person name="LaButti K."/>
            <person name="Lindquist E.A."/>
            <person name="Lipzen A."/>
            <person name="Lundell T."/>
            <person name="Morin E."/>
            <person name="Murat C."/>
            <person name="Sun H."/>
            <person name="Tunlid A."/>
            <person name="Henrissat B."/>
            <person name="Grigoriev I.V."/>
            <person name="Hibbett D.S."/>
            <person name="Martin F."/>
            <person name="Nordberg H.P."/>
            <person name="Cantor M.N."/>
            <person name="Hua S.X."/>
        </authorList>
    </citation>
    <scope>NUCLEOTIDE SEQUENCE [LARGE SCALE GENOMIC DNA]</scope>
    <source>
        <strain evidence="2 3">ATCC 200175</strain>
    </source>
</reference>
<keyword evidence="3" id="KW-1185">Reference proteome</keyword>
<keyword evidence="1" id="KW-0812">Transmembrane</keyword>
<feature type="transmembrane region" description="Helical" evidence="1">
    <location>
        <begin position="87"/>
        <end position="105"/>
    </location>
</feature>
<feature type="transmembrane region" description="Helical" evidence="1">
    <location>
        <begin position="57"/>
        <end position="75"/>
    </location>
</feature>